<dbReference type="AlphaFoldDB" id="A0A392PQA7"/>
<proteinExistence type="predicted"/>
<evidence type="ECO:0000256" key="1">
    <source>
        <dbReference type="SAM" id="MobiDB-lite"/>
    </source>
</evidence>
<organism evidence="2 3">
    <name type="scientific">Trifolium medium</name>
    <dbReference type="NCBI Taxonomy" id="97028"/>
    <lineage>
        <taxon>Eukaryota</taxon>
        <taxon>Viridiplantae</taxon>
        <taxon>Streptophyta</taxon>
        <taxon>Embryophyta</taxon>
        <taxon>Tracheophyta</taxon>
        <taxon>Spermatophyta</taxon>
        <taxon>Magnoliopsida</taxon>
        <taxon>eudicotyledons</taxon>
        <taxon>Gunneridae</taxon>
        <taxon>Pentapetalae</taxon>
        <taxon>rosids</taxon>
        <taxon>fabids</taxon>
        <taxon>Fabales</taxon>
        <taxon>Fabaceae</taxon>
        <taxon>Papilionoideae</taxon>
        <taxon>50 kb inversion clade</taxon>
        <taxon>NPAAA clade</taxon>
        <taxon>Hologalegina</taxon>
        <taxon>IRL clade</taxon>
        <taxon>Trifolieae</taxon>
        <taxon>Trifolium</taxon>
    </lineage>
</organism>
<feature type="region of interest" description="Disordered" evidence="1">
    <location>
        <begin position="1"/>
        <end position="20"/>
    </location>
</feature>
<reference evidence="2 3" key="1">
    <citation type="journal article" date="2018" name="Front. Plant Sci.">
        <title>Red Clover (Trifolium pratense) and Zigzag Clover (T. medium) - A Picture of Genomic Similarities and Differences.</title>
        <authorList>
            <person name="Dluhosova J."/>
            <person name="Istvanek J."/>
            <person name="Nedelnik J."/>
            <person name="Repkova J."/>
        </authorList>
    </citation>
    <scope>NUCLEOTIDE SEQUENCE [LARGE SCALE GENOMIC DNA]</scope>
    <source>
        <strain evidence="3">cv. 10/8</strain>
        <tissue evidence="2">Leaf</tissue>
    </source>
</reference>
<feature type="non-terminal residue" evidence="2">
    <location>
        <position position="53"/>
    </location>
</feature>
<evidence type="ECO:0000313" key="3">
    <source>
        <dbReference type="Proteomes" id="UP000265520"/>
    </source>
</evidence>
<protein>
    <submittedName>
        <fullName evidence="2">Uncharacterized protein</fullName>
    </submittedName>
</protein>
<keyword evidence="3" id="KW-1185">Reference proteome</keyword>
<name>A0A392PQA7_9FABA</name>
<comment type="caution">
    <text evidence="2">The sequence shown here is derived from an EMBL/GenBank/DDBJ whole genome shotgun (WGS) entry which is preliminary data.</text>
</comment>
<evidence type="ECO:0000313" key="2">
    <source>
        <dbReference type="EMBL" id="MCI13486.1"/>
    </source>
</evidence>
<sequence>MLRQSVLEGEEVSVKDTPTQEGIEPLLGLLYSNYRRYSPRRFRSPPPRGRTPP</sequence>
<dbReference type="Proteomes" id="UP000265520">
    <property type="component" value="Unassembled WGS sequence"/>
</dbReference>
<dbReference type="EMBL" id="LXQA010088407">
    <property type="protein sequence ID" value="MCI13486.1"/>
    <property type="molecule type" value="Genomic_DNA"/>
</dbReference>
<accession>A0A392PQA7</accession>